<dbReference type="Gene3D" id="3.30.710.10">
    <property type="entry name" value="Potassium Channel Kv1.1, Chain A"/>
    <property type="match status" value="1"/>
</dbReference>
<dbReference type="GO" id="GO:0005886">
    <property type="term" value="C:plasma membrane"/>
    <property type="evidence" value="ECO:0007669"/>
    <property type="project" value="UniProtKB-SubCell"/>
</dbReference>
<dbReference type="InterPro" id="IPR003131">
    <property type="entry name" value="T1-type_BTB"/>
</dbReference>
<dbReference type="InterPro" id="IPR001680">
    <property type="entry name" value="WD40_rpt"/>
</dbReference>
<keyword evidence="3" id="KW-1003">Cell membrane</keyword>
<dbReference type="InterPro" id="IPR036322">
    <property type="entry name" value="WD40_repeat_dom_sf"/>
</dbReference>
<evidence type="ECO:0000256" key="9">
    <source>
        <dbReference type="ARBA" id="ARBA00065501"/>
    </source>
</evidence>
<evidence type="ECO:0000256" key="3">
    <source>
        <dbReference type="ARBA" id="ARBA00022475"/>
    </source>
</evidence>
<feature type="compositionally biased region" description="Low complexity" evidence="11">
    <location>
        <begin position="171"/>
        <end position="190"/>
    </location>
</feature>
<sequence>MSTYPSSVGDIIHLNVGGKRFSTSRQTLMWIPETFFTALLSGRISSLRDEAGAYFIDRDPNLFARILNYLRTREIDIANCEISHLRHEAEYYGVAPLVKRLLLCEELDQSSCGDIIFYGLLQQPTPPTPPDLRVSKESCRSSSSSVASGGAHTHTHRSHSRNSSWDPRCQSLLSPRTPSSSRPGHSRSGSLDIRHSVIDLPAHTSLPQLMGTGGNSKIVAIKAHHSWVAVAYPHFVACLAIRSSKGWHHVFTSPHIDQPIDRIALNAKLSDYGKYPSQTEYNMLAVSYSSQIRLWGVKEHGPRLNIGAFNLGVKVEHLFFIGTQLVALSPTGKVGVWHSMSQHWQIQDVLPISSFDTAGSFLLLGCNNGSIYYIDMQKFPLRMKDNDLLVTELYRDPSHDPITAISVYLTPKTSLCGNWIEIAYGTSSGTVRVIVQHPETVGHSPQLFQTFNVHQSPVTKVTLSEKFLVSVCSEYNHVRSWSVTRFRGMISTQPGSTPVASFKILSLEEVDSNLGYTVGNDFDFKNSGPFGEQDDEQVFVQKIVPETSELYVRLASNGRRVCVIRAVDGATITSFCVHECEGPSWMGSRPRKFLFTGHSNGTLQMWDLTTALDISKKMEPVSQTAGGPTPRELLRILDQCDLCNSHCSTPCISPSQSTHGSSRLKASNLGFLTQQFHFESST</sequence>
<keyword evidence="4" id="KW-0597">Phosphoprotein</keyword>
<feature type="region of interest" description="Disordered" evidence="11">
    <location>
        <begin position="127"/>
        <end position="190"/>
    </location>
</feature>
<organism evidence="13 14">
    <name type="scientific">Rhodnius prolixus</name>
    <name type="common">Triatomid bug</name>
    <dbReference type="NCBI Taxonomy" id="13249"/>
    <lineage>
        <taxon>Eukaryota</taxon>
        <taxon>Metazoa</taxon>
        <taxon>Ecdysozoa</taxon>
        <taxon>Arthropoda</taxon>
        <taxon>Hexapoda</taxon>
        <taxon>Insecta</taxon>
        <taxon>Pterygota</taxon>
        <taxon>Neoptera</taxon>
        <taxon>Paraneoptera</taxon>
        <taxon>Hemiptera</taxon>
        <taxon>Heteroptera</taxon>
        <taxon>Panheteroptera</taxon>
        <taxon>Cimicomorpha</taxon>
        <taxon>Reduviidae</taxon>
        <taxon>Triatominae</taxon>
        <taxon>Rhodnius</taxon>
    </lineage>
</organism>
<dbReference type="PANTHER" id="PTHR15859">
    <property type="entry name" value="SETA BINDING PROTEIN 1"/>
    <property type="match status" value="1"/>
</dbReference>
<reference evidence="13" key="1">
    <citation type="submission" date="2015-05" db="UniProtKB">
        <authorList>
            <consortium name="EnsemblMetazoa"/>
        </authorList>
    </citation>
    <scope>IDENTIFICATION</scope>
</reference>
<feature type="domain" description="BTB" evidence="12">
    <location>
        <begin position="10"/>
        <end position="79"/>
    </location>
</feature>
<comment type="similarity">
    <text evidence="2">Belongs to the KCTD3 family.</text>
</comment>
<dbReference type="GeneID" id="141462046"/>
<dbReference type="InParanoid" id="T1HCA5"/>
<comment type="function">
    <text evidence="8">Accessory subunit of potassium/sodium hyperpolarization-activated cyclic nucleotide-gated channel 3 (HCN3) up-regulating its cell-surface expression and current density without affecting its voltage dependence and kinetics.</text>
</comment>
<evidence type="ECO:0000256" key="10">
    <source>
        <dbReference type="ARBA" id="ARBA00073141"/>
    </source>
</evidence>
<dbReference type="FunFam" id="2.130.10.10:FF:000205">
    <property type="entry name" value="BTB/POZ domain-containing protein KCTD3 isoform X1"/>
    <property type="match status" value="1"/>
</dbReference>
<dbReference type="SUPFAM" id="SSF54695">
    <property type="entry name" value="POZ domain"/>
    <property type="match status" value="1"/>
</dbReference>
<comment type="subcellular location">
    <subcellularLocation>
        <location evidence="1">Cell membrane</location>
    </subcellularLocation>
</comment>
<dbReference type="InterPro" id="IPR000210">
    <property type="entry name" value="BTB/POZ_dom"/>
</dbReference>
<keyword evidence="7" id="KW-0472">Membrane</keyword>
<dbReference type="EMBL" id="ACPB03007720">
    <property type="status" value="NOT_ANNOTATED_CDS"/>
    <property type="molecule type" value="Genomic_DNA"/>
</dbReference>
<dbReference type="HOGENOM" id="CLU_012214_0_0_1"/>
<evidence type="ECO:0000256" key="8">
    <source>
        <dbReference type="ARBA" id="ARBA00059269"/>
    </source>
</evidence>
<evidence type="ECO:0000259" key="12">
    <source>
        <dbReference type="PROSITE" id="PS50097"/>
    </source>
</evidence>
<dbReference type="RefSeq" id="XP_073999720.1">
    <property type="nucleotide sequence ID" value="XM_074143619.1"/>
</dbReference>
<protein>
    <recommendedName>
        <fullName evidence="10">BTB/POZ domain-containing protein KCTD3</fullName>
    </recommendedName>
</protein>
<evidence type="ECO:0000256" key="6">
    <source>
        <dbReference type="ARBA" id="ARBA00022737"/>
    </source>
</evidence>
<dbReference type="PROSITE" id="PS50097">
    <property type="entry name" value="BTB"/>
    <property type="match status" value="1"/>
</dbReference>
<dbReference type="InterPro" id="IPR047876">
    <property type="entry name" value="SHKBP1/KCTD3"/>
</dbReference>
<proteinExistence type="inferred from homology"/>
<dbReference type="SMART" id="SM00320">
    <property type="entry name" value="WD40"/>
    <property type="match status" value="2"/>
</dbReference>
<dbReference type="CDD" id="cd18363">
    <property type="entry name" value="BTB_POZ_KCTD3-like"/>
    <property type="match status" value="1"/>
</dbReference>
<dbReference type="SMART" id="SM00225">
    <property type="entry name" value="BTB"/>
    <property type="match status" value="1"/>
</dbReference>
<dbReference type="VEuPathDB" id="VectorBase:RPRC001669"/>
<dbReference type="STRING" id="13249.T1HCA5"/>
<dbReference type="GO" id="GO:0051260">
    <property type="term" value="P:protein homooligomerization"/>
    <property type="evidence" value="ECO:0007669"/>
    <property type="project" value="InterPro"/>
</dbReference>
<keyword evidence="6" id="KW-0677">Repeat</keyword>
<dbReference type="AlphaFoldDB" id="T1HCA5"/>
<dbReference type="Proteomes" id="UP000015103">
    <property type="component" value="Unassembled WGS sequence"/>
</dbReference>
<dbReference type="eggNOG" id="KOG2714">
    <property type="taxonomic scope" value="Eukaryota"/>
</dbReference>
<keyword evidence="5" id="KW-0853">WD repeat</keyword>
<keyword evidence="14" id="KW-1185">Reference proteome</keyword>
<name>T1HCA5_RHOPR</name>
<dbReference type="FunFam" id="3.30.710.10:FF:000038">
    <property type="entry name" value="BTB/POZ domain-containing protein KCTD3 isoform X1"/>
    <property type="match status" value="1"/>
</dbReference>
<dbReference type="EnsemblMetazoa" id="RPRC001669-RA">
    <property type="protein sequence ID" value="RPRC001669-PA"/>
    <property type="gene ID" value="RPRC001669"/>
</dbReference>
<dbReference type="InterPro" id="IPR011333">
    <property type="entry name" value="SKP1/BTB/POZ_sf"/>
</dbReference>
<evidence type="ECO:0000256" key="11">
    <source>
        <dbReference type="SAM" id="MobiDB-lite"/>
    </source>
</evidence>
<evidence type="ECO:0000313" key="14">
    <source>
        <dbReference type="Proteomes" id="UP000015103"/>
    </source>
</evidence>
<accession>T1HCA5</accession>
<dbReference type="FunCoup" id="T1HCA5">
    <property type="interactions" value="362"/>
</dbReference>
<dbReference type="SUPFAM" id="SSF50978">
    <property type="entry name" value="WD40 repeat-like"/>
    <property type="match status" value="1"/>
</dbReference>
<evidence type="ECO:0000256" key="1">
    <source>
        <dbReference type="ARBA" id="ARBA00004236"/>
    </source>
</evidence>
<evidence type="ECO:0000256" key="5">
    <source>
        <dbReference type="ARBA" id="ARBA00022574"/>
    </source>
</evidence>
<evidence type="ECO:0000256" key="2">
    <source>
        <dbReference type="ARBA" id="ARBA00009572"/>
    </source>
</evidence>
<evidence type="ECO:0000256" key="7">
    <source>
        <dbReference type="ARBA" id="ARBA00023136"/>
    </source>
</evidence>
<evidence type="ECO:0000256" key="4">
    <source>
        <dbReference type="ARBA" id="ARBA00022553"/>
    </source>
</evidence>
<dbReference type="InterPro" id="IPR015943">
    <property type="entry name" value="WD40/YVTN_repeat-like_dom_sf"/>
</dbReference>
<evidence type="ECO:0000313" key="13">
    <source>
        <dbReference type="EnsemblMetazoa" id="RPRC001669-PA"/>
    </source>
</evidence>
<comment type="subunit">
    <text evidence="9">Interacts with HCN3.</text>
</comment>
<dbReference type="Pfam" id="PF02214">
    <property type="entry name" value="BTB_2"/>
    <property type="match status" value="1"/>
</dbReference>
<dbReference type="Gene3D" id="2.130.10.10">
    <property type="entry name" value="YVTN repeat-like/Quinoprotein amine dehydrogenase"/>
    <property type="match status" value="1"/>
</dbReference>
<dbReference type="PANTHER" id="PTHR15859:SF1">
    <property type="entry name" value="BTB DOMAIN-CONTAINING PROTEIN"/>
    <property type="match status" value="1"/>
</dbReference>